<comment type="caution">
    <text evidence="1">The sequence shown here is derived from an EMBL/GenBank/DDBJ whole genome shotgun (WGS) entry which is preliminary data.</text>
</comment>
<organism evidence="1 2">
    <name type="scientific">Araneus ventricosus</name>
    <name type="common">Orbweaver spider</name>
    <name type="synonym">Epeira ventricosa</name>
    <dbReference type="NCBI Taxonomy" id="182803"/>
    <lineage>
        <taxon>Eukaryota</taxon>
        <taxon>Metazoa</taxon>
        <taxon>Ecdysozoa</taxon>
        <taxon>Arthropoda</taxon>
        <taxon>Chelicerata</taxon>
        <taxon>Arachnida</taxon>
        <taxon>Araneae</taxon>
        <taxon>Araneomorphae</taxon>
        <taxon>Entelegynae</taxon>
        <taxon>Araneoidea</taxon>
        <taxon>Araneidae</taxon>
        <taxon>Araneus</taxon>
    </lineage>
</organism>
<dbReference type="AlphaFoldDB" id="A0A4Y2CRB0"/>
<proteinExistence type="predicted"/>
<evidence type="ECO:0000313" key="2">
    <source>
        <dbReference type="Proteomes" id="UP000499080"/>
    </source>
</evidence>
<protein>
    <submittedName>
        <fullName evidence="1">Uncharacterized protein</fullName>
    </submittedName>
</protein>
<sequence>MNLKKKTRMSLSMYFTTRLKEIVDYSPFGHKCFLIITIFQGLEVKVIPRTVLEIIISLPGSSPSRESRSTFRRPHQLFQIHFRQQTFPCYFTPKQGIFEKPVLS</sequence>
<dbReference type="Proteomes" id="UP000499080">
    <property type="component" value="Unassembled WGS sequence"/>
</dbReference>
<evidence type="ECO:0000313" key="1">
    <source>
        <dbReference type="EMBL" id="GBM06659.1"/>
    </source>
</evidence>
<dbReference type="EMBL" id="BGPR01164099">
    <property type="protein sequence ID" value="GBM06659.1"/>
    <property type="molecule type" value="Genomic_DNA"/>
</dbReference>
<accession>A0A4Y2CRB0</accession>
<keyword evidence="2" id="KW-1185">Reference proteome</keyword>
<name>A0A4Y2CRB0_ARAVE</name>
<reference evidence="1 2" key="1">
    <citation type="journal article" date="2019" name="Sci. Rep.">
        <title>Orb-weaving spider Araneus ventricosus genome elucidates the spidroin gene catalogue.</title>
        <authorList>
            <person name="Kono N."/>
            <person name="Nakamura H."/>
            <person name="Ohtoshi R."/>
            <person name="Moran D.A.P."/>
            <person name="Shinohara A."/>
            <person name="Yoshida Y."/>
            <person name="Fujiwara M."/>
            <person name="Mori M."/>
            <person name="Tomita M."/>
            <person name="Arakawa K."/>
        </authorList>
    </citation>
    <scope>NUCLEOTIDE SEQUENCE [LARGE SCALE GENOMIC DNA]</scope>
</reference>
<gene>
    <name evidence="1" type="ORF">AVEN_5009_1</name>
</gene>